<dbReference type="Proteomes" id="UP000001068">
    <property type="component" value="Chromosome"/>
</dbReference>
<keyword evidence="5" id="KW-0347">Helicase</keyword>
<reference evidence="6" key="1">
    <citation type="submission" date="2010-11" db="EMBL/GenBank/DDBJ databases">
        <title>The complete genome of Desulfurococcus mucosus DSM 2162.</title>
        <authorList>
            <consortium name="US DOE Joint Genome Institute (JGI-PGF)"/>
            <person name="Lucas S."/>
            <person name="Copeland A."/>
            <person name="Lapidus A."/>
            <person name="Bruce D."/>
            <person name="Goodwin L."/>
            <person name="Pitluck S."/>
            <person name="Kyrpides N."/>
            <person name="Mavromatis K."/>
            <person name="Pagani I."/>
            <person name="Ivanova N."/>
            <person name="Ovchinnikova G."/>
            <person name="Chertkov O."/>
            <person name="Held B."/>
            <person name="Brettin T."/>
            <person name="Detter J.C."/>
            <person name="Tapia R."/>
            <person name="Han C."/>
            <person name="Land M."/>
            <person name="Hauser L."/>
            <person name="Markowitz V."/>
            <person name="Cheng J.-F."/>
            <person name="Hugenholtz P."/>
            <person name="Woyke T."/>
            <person name="Wu D."/>
            <person name="Wirth R."/>
            <person name="Bilek Y."/>
            <person name="Hader T."/>
            <person name="Klenk H.-P."/>
            <person name="Eisen J.A."/>
        </authorList>
    </citation>
    <scope>NUCLEOTIDE SEQUENCE [LARGE SCALE GENOMIC DNA]</scope>
    <source>
        <strain evidence="6">ATCC 35584 / DSM 2162 / JCM 9187 / O7/1</strain>
    </source>
</reference>
<dbReference type="GeneID" id="10153841"/>
<dbReference type="SMART" id="SM00487">
    <property type="entry name" value="DEXDc"/>
    <property type="match status" value="1"/>
</dbReference>
<dbReference type="PANTHER" id="PTHR47957">
    <property type="entry name" value="ATP-DEPENDENT HELICASE HRQ1"/>
    <property type="match status" value="1"/>
</dbReference>
<gene>
    <name evidence="5" type="ordered locus">Desmu_1129</name>
</gene>
<evidence type="ECO:0000259" key="4">
    <source>
        <dbReference type="PROSITE" id="PS51194"/>
    </source>
</evidence>
<feature type="domain" description="Helicase C-terminal" evidence="4">
    <location>
        <begin position="326"/>
        <end position="482"/>
    </location>
</feature>
<dbReference type="PROSITE" id="PS51192">
    <property type="entry name" value="HELICASE_ATP_BIND_1"/>
    <property type="match status" value="1"/>
</dbReference>
<reference evidence="5 6" key="2">
    <citation type="journal article" date="2011" name="Stand. Genomic Sci.">
        <title>Complete genome sequence of Desulfurococcus mucosus type strain (O7/1).</title>
        <authorList>
            <person name="Wirth R."/>
            <person name="Chertkov O."/>
            <person name="Held B."/>
            <person name="Lapidus A."/>
            <person name="Nolan M."/>
            <person name="Lucas S."/>
            <person name="Hammon N."/>
            <person name="Deshpande S."/>
            <person name="Cheng J.F."/>
            <person name="Tapia R."/>
            <person name="Han C."/>
            <person name="Goodwin L."/>
            <person name="Pitluck S."/>
            <person name="Liolios K."/>
            <person name="Ioanna P."/>
            <person name="Ivanova N."/>
            <person name="Mavromatis K."/>
            <person name="Mikhailova N."/>
            <person name="Pati A."/>
            <person name="Chen A."/>
            <person name="Palaniappan K."/>
            <person name="Land M."/>
            <person name="Hauser L."/>
            <person name="Chang Y.J."/>
            <person name="Jeffries C.D."/>
            <person name="Bilek Y."/>
            <person name="Hader T."/>
            <person name="Rohde M."/>
            <person name="Spring S."/>
            <person name="Sikorski J."/>
            <person name="Goker M."/>
            <person name="Woyke T."/>
            <person name="Bristow J."/>
            <person name="Eisen J.A."/>
            <person name="Markowitz V."/>
            <person name="Hugenholtz P."/>
            <person name="Kyrpides N.C."/>
            <person name="Klenk H.P."/>
        </authorList>
    </citation>
    <scope>NUCLEOTIDE SEQUENCE [LARGE SCALE GENOMIC DNA]</scope>
    <source>
        <strain evidence="6">ATCC 35584 / DSM 2162 / JCM 9187 / O7/1</strain>
    </source>
</reference>
<dbReference type="RefSeq" id="WP_013562653.1">
    <property type="nucleotide sequence ID" value="NC_014961.1"/>
</dbReference>
<keyword evidence="5" id="KW-0378">Hydrolase</keyword>
<dbReference type="GO" id="GO:0005524">
    <property type="term" value="F:ATP binding"/>
    <property type="evidence" value="ECO:0007669"/>
    <property type="project" value="UniProtKB-KW"/>
</dbReference>
<organism evidence="5 6">
    <name type="scientific">Desulfurococcus mucosus (strain ATCC 35584 / DSM 2162 / JCM 9187 / O7/1)</name>
    <dbReference type="NCBI Taxonomy" id="765177"/>
    <lineage>
        <taxon>Archaea</taxon>
        <taxon>Thermoproteota</taxon>
        <taxon>Thermoprotei</taxon>
        <taxon>Desulfurococcales</taxon>
        <taxon>Desulfurococcaceae</taxon>
        <taxon>Desulfurococcus</taxon>
    </lineage>
</organism>
<dbReference type="Pfam" id="PF00270">
    <property type="entry name" value="DEAD"/>
    <property type="match status" value="1"/>
</dbReference>
<dbReference type="OrthoDB" id="36796at2157"/>
<dbReference type="STRING" id="765177.Desmu_1129"/>
<evidence type="ECO:0000259" key="3">
    <source>
        <dbReference type="PROSITE" id="PS51192"/>
    </source>
</evidence>
<sequence precursor="true">MRVSARDVLSGKGYGFVELVKEPVEPELVDLRFADLIPQLASLPIGGCRLYAHQYRAFQALREGRNVILKAGTGSGKTEAWMLYVLDELSKGHRIRVLALYPTLALANDQVKRMNRYLSLFGDEPFQIDSVKRGEYVSRHGGSAMRLRARSASVVVSNPAFILHDLKKYLVRKQTALLASLYENIDLLVIDEIDFYSPRSIALLLAMTDVLSTVSEKPPQVAVLTATLSNPDDLGAFLKEKTGREYSVIDGKPFQVENRYYIVLGRNLEHLWKTIKEEWGRILEHHRELEEYSDIVNDFRRFKENSLKILSILEALGYQFPEPGVDAAEIISGFMEDEYLTIVFTRSISTAEEILRELRNRYGENIPVATHHHLVSKKKREEVEEAARSGRIKILISPRTLSQGIDIGEAARVIHLGLPDDVREFHQREGRKGRRRELGFAESVIIPFSRWDRELLSNGFEALRKWLELGVEKTVINPSNLYIHLFTGIVKLKSPWFKAELSSLEEEALRRAGVLTQQGVNPRMLDTVFERLNFYEYAPPYGIKRYIERGGELIPLEPIGHCDLVEKFQPGCIDYGEDALVVAINHGRTTRHVKSIVEKNIREVDFYADDALSTALEEYRYVKLNWGEKPQLVRDLLSGRITSEELCVVYVPENGFGRYRKIPDRCIWTVRSEKPRVITRGGSPIVYYDKKTIYVPMPTGGEYRDFTYGYIYTVDPVENAELLRLALATLMIILRRRYGIAFETIMYDVVKIGEYKYFSLHEPEAAGLINTFNWLDVRKTVEEYVFDDLDRILLSEIDDIAYSTLITMGFNWEPVRQQLLRCIDYILSREKIKVRLAGLEAVIPKPSPALKLLSLSIVSEILDEEALQPSLLVSLGVYDGGGHDVAVELYPPIPYVKPPPRLLQLERHIAEKAVYEGYTILVEDRDMVIQQAKRANLRQLVSLLGDPSVKVIDVSKEAGKLGVTASSIEEAVTSAVSDEPKVDPAEVLRVFHNVREAGRLHGEQAGVIEGFTRRKAKILYLKYLILSELAKRGSR</sequence>
<evidence type="ECO:0000256" key="1">
    <source>
        <dbReference type="ARBA" id="ARBA00022741"/>
    </source>
</evidence>
<evidence type="ECO:0000313" key="6">
    <source>
        <dbReference type="Proteomes" id="UP000001068"/>
    </source>
</evidence>
<dbReference type="InterPro" id="IPR027417">
    <property type="entry name" value="P-loop_NTPase"/>
</dbReference>
<dbReference type="GO" id="GO:0036297">
    <property type="term" value="P:interstrand cross-link repair"/>
    <property type="evidence" value="ECO:0007669"/>
    <property type="project" value="TreeGrafter"/>
</dbReference>
<dbReference type="Gene3D" id="3.40.50.300">
    <property type="entry name" value="P-loop containing nucleotide triphosphate hydrolases"/>
    <property type="match status" value="2"/>
</dbReference>
<dbReference type="SMART" id="SM00490">
    <property type="entry name" value="HELICc"/>
    <property type="match status" value="1"/>
</dbReference>
<dbReference type="eggNOG" id="arCOG00555">
    <property type="taxonomic scope" value="Archaea"/>
</dbReference>
<keyword evidence="6" id="KW-1185">Reference proteome</keyword>
<proteinExistence type="predicted"/>
<accession>E8RAC5</accession>
<keyword evidence="2" id="KW-0067">ATP-binding</keyword>
<dbReference type="InterPro" id="IPR001650">
    <property type="entry name" value="Helicase_C-like"/>
</dbReference>
<dbReference type="InterPro" id="IPR014001">
    <property type="entry name" value="Helicase_ATP-bd"/>
</dbReference>
<dbReference type="SUPFAM" id="SSF52540">
    <property type="entry name" value="P-loop containing nucleoside triphosphate hydrolases"/>
    <property type="match status" value="1"/>
</dbReference>
<dbReference type="PROSITE" id="PS51194">
    <property type="entry name" value="HELICASE_CTER"/>
    <property type="match status" value="1"/>
</dbReference>
<dbReference type="AlphaFoldDB" id="E8RAC5"/>
<protein>
    <submittedName>
        <fullName evidence="5">DEAD/DEAH box helicase domain protein</fullName>
    </submittedName>
</protein>
<dbReference type="Pfam" id="PF00271">
    <property type="entry name" value="Helicase_C"/>
    <property type="match status" value="1"/>
</dbReference>
<dbReference type="GO" id="GO:0003676">
    <property type="term" value="F:nucleic acid binding"/>
    <property type="evidence" value="ECO:0007669"/>
    <property type="project" value="InterPro"/>
</dbReference>
<keyword evidence="1" id="KW-0547">Nucleotide-binding</keyword>
<evidence type="ECO:0000313" key="5">
    <source>
        <dbReference type="EMBL" id="ADV65431.1"/>
    </source>
</evidence>
<dbReference type="GO" id="GO:0006289">
    <property type="term" value="P:nucleotide-excision repair"/>
    <property type="evidence" value="ECO:0007669"/>
    <property type="project" value="TreeGrafter"/>
</dbReference>
<dbReference type="EMBL" id="CP002363">
    <property type="protein sequence ID" value="ADV65431.1"/>
    <property type="molecule type" value="Genomic_DNA"/>
</dbReference>
<dbReference type="GO" id="GO:0043138">
    <property type="term" value="F:3'-5' DNA helicase activity"/>
    <property type="evidence" value="ECO:0007669"/>
    <property type="project" value="TreeGrafter"/>
</dbReference>
<dbReference type="PANTHER" id="PTHR47957:SF3">
    <property type="entry name" value="ATP-DEPENDENT HELICASE HRQ1"/>
    <property type="match status" value="1"/>
</dbReference>
<feature type="domain" description="Helicase ATP-binding" evidence="3">
    <location>
        <begin position="58"/>
        <end position="246"/>
    </location>
</feature>
<name>E8RAC5_DESM0</name>
<dbReference type="KEGG" id="dmu:Desmu_1129"/>
<dbReference type="InterPro" id="IPR011545">
    <property type="entry name" value="DEAD/DEAH_box_helicase_dom"/>
</dbReference>
<dbReference type="HOGENOM" id="CLU_312314_0_0_2"/>
<evidence type="ECO:0000256" key="2">
    <source>
        <dbReference type="ARBA" id="ARBA00022840"/>
    </source>
</evidence>